<dbReference type="STRING" id="77586.A0A0D9W3G2"/>
<evidence type="ECO:0000313" key="2">
    <source>
        <dbReference type="EnsemblPlants" id="LPERR04G05010.1"/>
    </source>
</evidence>
<protein>
    <submittedName>
        <fullName evidence="2">Uncharacterized protein</fullName>
    </submittedName>
</protein>
<evidence type="ECO:0000256" key="1">
    <source>
        <dbReference type="SAM" id="Phobius"/>
    </source>
</evidence>
<keyword evidence="1" id="KW-0812">Transmembrane</keyword>
<name>A0A0D9W3G2_9ORYZ</name>
<dbReference type="HOGENOM" id="CLU_020188_0_2_1"/>
<dbReference type="eggNOG" id="ENOG502QR4P">
    <property type="taxonomic scope" value="Eukaryota"/>
</dbReference>
<evidence type="ECO:0000313" key="3">
    <source>
        <dbReference type="Proteomes" id="UP000032180"/>
    </source>
</evidence>
<dbReference type="PANTHER" id="PTHR31170">
    <property type="entry name" value="BNAC04G53230D PROTEIN"/>
    <property type="match status" value="1"/>
</dbReference>
<reference evidence="2" key="3">
    <citation type="submission" date="2015-04" db="UniProtKB">
        <authorList>
            <consortium name="EnsemblPlants"/>
        </authorList>
    </citation>
    <scope>IDENTIFICATION</scope>
</reference>
<organism evidence="2 3">
    <name type="scientific">Leersia perrieri</name>
    <dbReference type="NCBI Taxonomy" id="77586"/>
    <lineage>
        <taxon>Eukaryota</taxon>
        <taxon>Viridiplantae</taxon>
        <taxon>Streptophyta</taxon>
        <taxon>Embryophyta</taxon>
        <taxon>Tracheophyta</taxon>
        <taxon>Spermatophyta</taxon>
        <taxon>Magnoliopsida</taxon>
        <taxon>Liliopsida</taxon>
        <taxon>Poales</taxon>
        <taxon>Poaceae</taxon>
        <taxon>BOP clade</taxon>
        <taxon>Oryzoideae</taxon>
        <taxon>Oryzeae</taxon>
        <taxon>Oryzinae</taxon>
        <taxon>Leersia</taxon>
    </lineage>
</organism>
<accession>A0A0D9W3G2</accession>
<feature type="transmembrane region" description="Helical" evidence="1">
    <location>
        <begin position="455"/>
        <end position="475"/>
    </location>
</feature>
<keyword evidence="1" id="KW-0472">Membrane</keyword>
<sequence length="482" mass="54571">MKHIVPLQNINVGMSEEERSGKEHHHLDGTWVVDIEEAIKASGKETVAAAAVQQRKTGSCIYRVPQRMRSLGKEAYSPQVVSFGPLHHGAAALQPMEEHKRRALLHFLRRACRPLRYFVAAIEGVAEQLEGMYDAEAMPAEWRRVEGRLVDSASFVRLMVMDGCFMLEVVRAATARAHNDYEKDDPVFGWHGIVNTMPYVRRDMLLLENQLPLLVLHKLVTVESGQPDPGGHTINKHVLRFLSPSTTTEFIENTVLKGLHPLDLFRWSRVYEETTEVVTTQASAKGGVMDDDGVPSRPRCDISAMALSDAGIHLKKLQSKKIGDIRLEGRVLYLRTLTIDELTEPIFANLIAFERVHVGLDWPFRSTSYLFFMSKLIKSAEDVEYLCAKGIIMNALGDDKKAAEVLSHLSADLHVYPPKDGNRLATVHMQMEQHCQKKWNIWRTHIARKYFRNPWAPFSLAGSVFFLSITVASNIHNVLRHR</sequence>
<dbReference type="AlphaFoldDB" id="A0A0D9W3G2"/>
<keyword evidence="1" id="KW-1133">Transmembrane helix</keyword>
<reference evidence="2 3" key="1">
    <citation type="submission" date="2012-08" db="EMBL/GenBank/DDBJ databases">
        <title>Oryza genome evolution.</title>
        <authorList>
            <person name="Wing R.A."/>
        </authorList>
    </citation>
    <scope>NUCLEOTIDE SEQUENCE</scope>
</reference>
<dbReference type="Gramene" id="LPERR04G05010.1">
    <property type="protein sequence ID" value="LPERR04G05010.1"/>
    <property type="gene ID" value="LPERR04G05010"/>
</dbReference>
<dbReference type="Proteomes" id="UP000032180">
    <property type="component" value="Chromosome 4"/>
</dbReference>
<dbReference type="InterPro" id="IPR004158">
    <property type="entry name" value="DUF247_pln"/>
</dbReference>
<dbReference type="EnsemblPlants" id="LPERR04G05010.1">
    <property type="protein sequence ID" value="LPERR04G05010.1"/>
    <property type="gene ID" value="LPERR04G05010"/>
</dbReference>
<reference evidence="3" key="2">
    <citation type="submission" date="2013-12" db="EMBL/GenBank/DDBJ databases">
        <authorList>
            <person name="Yu Y."/>
            <person name="Lee S."/>
            <person name="de Baynast K."/>
            <person name="Wissotski M."/>
            <person name="Liu L."/>
            <person name="Talag J."/>
            <person name="Goicoechea J."/>
            <person name="Angelova A."/>
            <person name="Jetty R."/>
            <person name="Kudrna D."/>
            <person name="Golser W."/>
            <person name="Rivera L."/>
            <person name="Zhang J."/>
            <person name="Wing R."/>
        </authorList>
    </citation>
    <scope>NUCLEOTIDE SEQUENCE</scope>
</reference>
<keyword evidence="3" id="KW-1185">Reference proteome</keyword>
<dbReference type="Pfam" id="PF03140">
    <property type="entry name" value="DUF247"/>
    <property type="match status" value="1"/>
</dbReference>
<proteinExistence type="predicted"/>
<dbReference type="PANTHER" id="PTHR31170:SF18">
    <property type="entry name" value="(WILD MALAYSIAN BANANA) HYPOTHETICAL PROTEIN"/>
    <property type="match status" value="1"/>
</dbReference>